<keyword evidence="1" id="KW-1133">Transmembrane helix</keyword>
<feature type="transmembrane region" description="Helical" evidence="1">
    <location>
        <begin position="89"/>
        <end position="113"/>
    </location>
</feature>
<keyword evidence="1" id="KW-0812">Transmembrane</keyword>
<proteinExistence type="predicted"/>
<evidence type="ECO:0000313" key="2">
    <source>
        <dbReference type="EMBL" id="CAA3003017.1"/>
    </source>
</evidence>
<dbReference type="Proteomes" id="UP000594638">
    <property type="component" value="Unassembled WGS sequence"/>
</dbReference>
<reference evidence="2 3" key="1">
    <citation type="submission" date="2019-12" db="EMBL/GenBank/DDBJ databases">
        <authorList>
            <person name="Alioto T."/>
            <person name="Alioto T."/>
            <person name="Gomez Garrido J."/>
        </authorList>
    </citation>
    <scope>NUCLEOTIDE SEQUENCE [LARGE SCALE GENOMIC DNA]</scope>
</reference>
<protein>
    <recommendedName>
        <fullName evidence="4">Transmembrane protein</fullName>
    </recommendedName>
</protein>
<keyword evidence="1" id="KW-0472">Membrane</keyword>
<keyword evidence="3" id="KW-1185">Reference proteome</keyword>
<evidence type="ECO:0008006" key="4">
    <source>
        <dbReference type="Google" id="ProtNLM"/>
    </source>
</evidence>
<sequence>MLTNFSFVLTSPKSAIANPIGYSASIANPIGYSASKSEIVGELCEQLSSQVCEPPVRRHPPPECHCLSRPYPIFSANEFVDYGVGGGNGSGYCVGFLTMKDVLVVIIVMLAVVMRWW</sequence>
<name>A0A8S0TGW0_OLEEU</name>
<dbReference type="EMBL" id="CACTIH010005906">
    <property type="protein sequence ID" value="CAA3003017.1"/>
    <property type="molecule type" value="Genomic_DNA"/>
</dbReference>
<organism evidence="2 3">
    <name type="scientific">Olea europaea subsp. europaea</name>
    <dbReference type="NCBI Taxonomy" id="158383"/>
    <lineage>
        <taxon>Eukaryota</taxon>
        <taxon>Viridiplantae</taxon>
        <taxon>Streptophyta</taxon>
        <taxon>Embryophyta</taxon>
        <taxon>Tracheophyta</taxon>
        <taxon>Spermatophyta</taxon>
        <taxon>Magnoliopsida</taxon>
        <taxon>eudicotyledons</taxon>
        <taxon>Gunneridae</taxon>
        <taxon>Pentapetalae</taxon>
        <taxon>asterids</taxon>
        <taxon>lamiids</taxon>
        <taxon>Lamiales</taxon>
        <taxon>Oleaceae</taxon>
        <taxon>Oleeae</taxon>
        <taxon>Olea</taxon>
    </lineage>
</organism>
<gene>
    <name evidence="2" type="ORF">OLEA9_A000110</name>
</gene>
<dbReference type="AlphaFoldDB" id="A0A8S0TGW0"/>
<accession>A0A8S0TGW0</accession>
<evidence type="ECO:0000313" key="3">
    <source>
        <dbReference type="Proteomes" id="UP000594638"/>
    </source>
</evidence>
<evidence type="ECO:0000256" key="1">
    <source>
        <dbReference type="SAM" id="Phobius"/>
    </source>
</evidence>
<comment type="caution">
    <text evidence="2">The sequence shown here is derived from an EMBL/GenBank/DDBJ whole genome shotgun (WGS) entry which is preliminary data.</text>
</comment>
<dbReference type="Gramene" id="OE9A000110T1">
    <property type="protein sequence ID" value="OE9A000110C1"/>
    <property type="gene ID" value="OE9A000110"/>
</dbReference>